<dbReference type="InterPro" id="IPR033135">
    <property type="entry name" value="ClpP_His_AS"/>
</dbReference>
<evidence type="ECO:0000256" key="3">
    <source>
        <dbReference type="ARBA" id="ARBA00022670"/>
    </source>
</evidence>
<keyword evidence="5 7" id="KW-0720">Serine protease</keyword>
<dbReference type="GO" id="GO:0006515">
    <property type="term" value="P:protein quality control for misfolded or incompletely synthesized proteins"/>
    <property type="evidence" value="ECO:0007669"/>
    <property type="project" value="TreeGrafter"/>
</dbReference>
<dbReference type="PRINTS" id="PR00127">
    <property type="entry name" value="CLPPROTEASEP"/>
</dbReference>
<dbReference type="PROSITE" id="PS00381">
    <property type="entry name" value="CLP_PROTEASE_SER"/>
    <property type="match status" value="1"/>
</dbReference>
<evidence type="ECO:0000256" key="12">
    <source>
        <dbReference type="RuleBase" id="RU003567"/>
    </source>
</evidence>
<dbReference type="NCBIfam" id="TIGR00493">
    <property type="entry name" value="clpP"/>
    <property type="match status" value="1"/>
</dbReference>
<comment type="subcellular location">
    <subcellularLocation>
        <location evidence="7">Cytoplasm</location>
    </subcellularLocation>
</comment>
<feature type="active site" description="Nucleophile" evidence="7">
    <location>
        <position position="103"/>
    </location>
</feature>
<dbReference type="PROSITE" id="PS00382">
    <property type="entry name" value="CLP_PROTEASE_HIS"/>
    <property type="match status" value="1"/>
</dbReference>
<dbReference type="EMBL" id="CP048620">
    <property type="protein sequence ID" value="QPJ64777.1"/>
    <property type="molecule type" value="Genomic_DNA"/>
</dbReference>
<comment type="similarity">
    <text evidence="1 7 12">Belongs to the peptidase S14 family.</text>
</comment>
<dbReference type="GO" id="GO:0051117">
    <property type="term" value="F:ATPase binding"/>
    <property type="evidence" value="ECO:0007669"/>
    <property type="project" value="TreeGrafter"/>
</dbReference>
<accession>A0A7T0C1Q9</accession>
<dbReference type="GO" id="GO:0009368">
    <property type="term" value="C:endopeptidase Clp complex"/>
    <property type="evidence" value="ECO:0007669"/>
    <property type="project" value="TreeGrafter"/>
</dbReference>
<dbReference type="InterPro" id="IPR023562">
    <property type="entry name" value="ClpP/TepA"/>
</dbReference>
<dbReference type="AlphaFoldDB" id="A0A7T0C1Q9"/>
<proteinExistence type="inferred from homology"/>
<dbReference type="InterPro" id="IPR018215">
    <property type="entry name" value="ClpP_Ser_AS"/>
</dbReference>
<organism evidence="13 14">
    <name type="scientific">Candidatus Nitrohelix vancouverensis</name>
    <dbReference type="NCBI Taxonomy" id="2705534"/>
    <lineage>
        <taxon>Bacteria</taxon>
        <taxon>Pseudomonadati</taxon>
        <taxon>Nitrospinota/Tectimicrobiota group</taxon>
        <taxon>Nitrospinota</taxon>
        <taxon>Nitrospinia</taxon>
        <taxon>Nitrospinales</taxon>
        <taxon>Nitrospinaceae</taxon>
        <taxon>Candidatus Nitrohelix</taxon>
    </lineage>
</organism>
<evidence type="ECO:0000313" key="13">
    <source>
        <dbReference type="EMBL" id="QPJ64777.1"/>
    </source>
</evidence>
<keyword evidence="4 7" id="KW-0378">Hydrolase</keyword>
<dbReference type="NCBIfam" id="NF009205">
    <property type="entry name" value="PRK12553.1"/>
    <property type="match status" value="1"/>
</dbReference>
<name>A0A7T0C1Q9_9BACT</name>
<dbReference type="CDD" id="cd07017">
    <property type="entry name" value="S14_ClpP_2"/>
    <property type="match status" value="1"/>
</dbReference>
<dbReference type="Gene3D" id="3.90.226.10">
    <property type="entry name" value="2-enoyl-CoA Hydratase, Chain A, domain 1"/>
    <property type="match status" value="1"/>
</dbReference>
<dbReference type="Pfam" id="PF00574">
    <property type="entry name" value="CLP_protease"/>
    <property type="match status" value="1"/>
</dbReference>
<evidence type="ECO:0000256" key="10">
    <source>
        <dbReference type="RuleBase" id="RU000549"/>
    </source>
</evidence>
<evidence type="ECO:0000313" key="14">
    <source>
        <dbReference type="Proteomes" id="UP000594464"/>
    </source>
</evidence>
<evidence type="ECO:0000256" key="7">
    <source>
        <dbReference type="HAMAP-Rule" id="MF_00444"/>
    </source>
</evidence>
<dbReference type="SUPFAM" id="SSF52096">
    <property type="entry name" value="ClpP/crotonase"/>
    <property type="match status" value="1"/>
</dbReference>
<dbReference type="PANTHER" id="PTHR10381:SF70">
    <property type="entry name" value="ATP-DEPENDENT CLP PROTEASE PROTEOLYTIC SUBUNIT"/>
    <property type="match status" value="1"/>
</dbReference>
<evidence type="ECO:0000256" key="4">
    <source>
        <dbReference type="ARBA" id="ARBA00022801"/>
    </source>
</evidence>
<protein>
    <recommendedName>
        <fullName evidence="7 12">ATP-dependent Clp protease proteolytic subunit</fullName>
        <ecNumber evidence="7 10">3.4.21.92</ecNumber>
    </recommendedName>
    <alternativeName>
        <fullName evidence="7">Endopeptidase Clp</fullName>
    </alternativeName>
</protein>
<feature type="active site" evidence="7 9">
    <location>
        <position position="128"/>
    </location>
</feature>
<evidence type="ECO:0000256" key="11">
    <source>
        <dbReference type="RuleBase" id="RU000550"/>
    </source>
</evidence>
<keyword evidence="2 7" id="KW-0963">Cytoplasm</keyword>
<comment type="subunit">
    <text evidence="7">Fourteen ClpP subunits assemble into 2 heptameric rings which stack back to back to give a disk-like structure with a central cavity, resembling the structure of eukaryotic proteasomes.</text>
</comment>
<feature type="active site" evidence="8">
    <location>
        <position position="103"/>
    </location>
</feature>
<evidence type="ECO:0000256" key="9">
    <source>
        <dbReference type="PROSITE-ProRule" id="PRU10086"/>
    </source>
</evidence>
<dbReference type="KEGG" id="nva:G3M78_04985"/>
<dbReference type="EC" id="3.4.21.92" evidence="7 10"/>
<dbReference type="InterPro" id="IPR029045">
    <property type="entry name" value="ClpP/crotonase-like_dom_sf"/>
</dbReference>
<keyword evidence="3 7" id="KW-0645">Protease</keyword>
<dbReference type="HAMAP" id="MF_00444">
    <property type="entry name" value="ClpP"/>
    <property type="match status" value="1"/>
</dbReference>
<dbReference type="PANTHER" id="PTHR10381">
    <property type="entry name" value="ATP-DEPENDENT CLP PROTEASE PROTEOLYTIC SUBUNIT"/>
    <property type="match status" value="1"/>
</dbReference>
<dbReference type="GO" id="GO:0004252">
    <property type="term" value="F:serine-type endopeptidase activity"/>
    <property type="evidence" value="ECO:0007669"/>
    <property type="project" value="UniProtKB-UniRule"/>
</dbReference>
<dbReference type="Proteomes" id="UP000594464">
    <property type="component" value="Chromosome"/>
</dbReference>
<evidence type="ECO:0000256" key="8">
    <source>
        <dbReference type="PROSITE-ProRule" id="PRU10085"/>
    </source>
</evidence>
<reference evidence="14" key="1">
    <citation type="submission" date="2020-02" db="EMBL/GenBank/DDBJ databases">
        <title>Genomic and physiological characterization of two novel Nitrospinaceae genera.</title>
        <authorList>
            <person name="Mueller A.J."/>
            <person name="Jung M.-Y."/>
            <person name="Strachan C.R."/>
            <person name="Herbold C.W."/>
            <person name="Kirkegaard R.H."/>
            <person name="Daims H."/>
        </authorList>
    </citation>
    <scope>NUCLEOTIDE SEQUENCE [LARGE SCALE GENOMIC DNA]</scope>
</reference>
<gene>
    <name evidence="7 13" type="primary">clpP</name>
    <name evidence="13" type="ORF">G3M78_04985</name>
</gene>
<dbReference type="NCBIfam" id="NF001368">
    <property type="entry name" value="PRK00277.1"/>
    <property type="match status" value="1"/>
</dbReference>
<evidence type="ECO:0000256" key="1">
    <source>
        <dbReference type="ARBA" id="ARBA00007039"/>
    </source>
</evidence>
<dbReference type="GO" id="GO:0005737">
    <property type="term" value="C:cytoplasm"/>
    <property type="evidence" value="ECO:0007669"/>
    <property type="project" value="UniProtKB-SubCell"/>
</dbReference>
<evidence type="ECO:0000256" key="6">
    <source>
        <dbReference type="ARBA" id="ARBA00034021"/>
    </source>
</evidence>
<evidence type="ECO:0000256" key="2">
    <source>
        <dbReference type="ARBA" id="ARBA00022490"/>
    </source>
</evidence>
<dbReference type="FunFam" id="3.90.226.10:FF:000001">
    <property type="entry name" value="ATP-dependent Clp protease proteolytic subunit"/>
    <property type="match status" value="1"/>
</dbReference>
<comment type="catalytic activity">
    <reaction evidence="6 7 9">
        <text>Hydrolysis of proteins to small peptides in the presence of ATP and magnesium. alpha-casein is the usual test substrate. In the absence of ATP, only oligopeptides shorter than five residues are hydrolyzed (such as succinyl-Leu-Tyr-|-NHMec, and Leu-Tyr-Leu-|-Tyr-Trp, in which cleavage of the -Tyr-|-Leu- and -Tyr-|-Trp bonds also occurs).</text>
        <dbReference type="EC" id="3.4.21.92"/>
    </reaction>
</comment>
<dbReference type="GO" id="GO:0004176">
    <property type="term" value="F:ATP-dependent peptidase activity"/>
    <property type="evidence" value="ECO:0007669"/>
    <property type="project" value="InterPro"/>
</dbReference>
<dbReference type="InterPro" id="IPR001907">
    <property type="entry name" value="ClpP"/>
</dbReference>
<sequence length="210" mass="23436">MTPIANQLIPIVVEQTSRGERSYDIYSRLLKDRIIFLGTAIDDNVANLAIAQLLFLESDEPDQDIYLYINSPGGQVSSGLAIYDTMQYIKPEIQTICLGQAASMGAFLLTAGAKNKRFALPHSRIMIHQPSGGFQGQHTDIQIQAQEINRVRTILEQVMAEHCGQPVDKLHLDTERDNYMTGEEAKAYGLIDHVIRHRDEVQKKGGASKK</sequence>
<comment type="function">
    <text evidence="7 11">Cleaves peptides in various proteins in a process that requires ATP hydrolysis. Has a chymotrypsin-like activity. Plays a major role in the degradation of misfolded proteins.</text>
</comment>
<evidence type="ECO:0000256" key="5">
    <source>
        <dbReference type="ARBA" id="ARBA00022825"/>
    </source>
</evidence>